<comment type="subcellular location">
    <subcellularLocation>
        <location evidence="1">Cytoplasm</location>
    </subcellularLocation>
</comment>
<keyword evidence="4" id="KW-0677">Repeat</keyword>
<evidence type="ECO:0000313" key="5">
    <source>
        <dbReference type="Ensembl" id="ENSOMYP00000080660.2"/>
    </source>
</evidence>
<keyword evidence="3" id="KW-0433">Leucine-rich repeat</keyword>
<organism evidence="5 6">
    <name type="scientific">Oncorhynchus mykiss</name>
    <name type="common">Rainbow trout</name>
    <name type="synonym">Salmo gairdneri</name>
    <dbReference type="NCBI Taxonomy" id="8022"/>
    <lineage>
        <taxon>Eukaryota</taxon>
        <taxon>Metazoa</taxon>
        <taxon>Chordata</taxon>
        <taxon>Craniata</taxon>
        <taxon>Vertebrata</taxon>
        <taxon>Euteleostomi</taxon>
        <taxon>Actinopterygii</taxon>
        <taxon>Neopterygii</taxon>
        <taxon>Teleostei</taxon>
        <taxon>Protacanthopterygii</taxon>
        <taxon>Salmoniformes</taxon>
        <taxon>Salmonidae</taxon>
        <taxon>Salmoninae</taxon>
        <taxon>Oncorhynchus</taxon>
    </lineage>
</organism>
<proteinExistence type="predicted"/>
<dbReference type="PANTHER" id="PTHR46545">
    <property type="entry name" value="LEUCINE-RICH REPEAT-CONTAINING PROTEIN 51"/>
    <property type="match status" value="1"/>
</dbReference>
<dbReference type="AlphaFoldDB" id="A0A8C7T946"/>
<dbReference type="Proteomes" id="UP000694395">
    <property type="component" value="Chromosome 27"/>
</dbReference>
<dbReference type="InterPro" id="IPR032675">
    <property type="entry name" value="LRR_dom_sf"/>
</dbReference>
<keyword evidence="2" id="KW-0963">Cytoplasm</keyword>
<evidence type="ECO:0000256" key="1">
    <source>
        <dbReference type="ARBA" id="ARBA00004496"/>
    </source>
</evidence>
<accession>A0A8C7T946</accession>
<dbReference type="Ensembl" id="ENSOMYT00000087910.2">
    <property type="protein sequence ID" value="ENSOMYP00000080660.2"/>
    <property type="gene ID" value="ENSOMYG00000037350.2"/>
</dbReference>
<evidence type="ECO:0000256" key="2">
    <source>
        <dbReference type="ARBA" id="ARBA00022490"/>
    </source>
</evidence>
<keyword evidence="6" id="KW-1185">Reference proteome</keyword>
<evidence type="ECO:0000256" key="3">
    <source>
        <dbReference type="ARBA" id="ARBA00022614"/>
    </source>
</evidence>
<dbReference type="GO" id="GO:0005737">
    <property type="term" value="C:cytoplasm"/>
    <property type="evidence" value="ECO:0007669"/>
    <property type="project" value="UniProtKB-SubCell"/>
</dbReference>
<dbReference type="Gene3D" id="3.80.10.10">
    <property type="entry name" value="Ribonuclease Inhibitor"/>
    <property type="match status" value="1"/>
</dbReference>
<reference evidence="5" key="1">
    <citation type="submission" date="2020-07" db="EMBL/GenBank/DDBJ databases">
        <title>A long reads based de novo assembly of the rainbow trout Arlee double haploid line genome.</title>
        <authorList>
            <person name="Gao G."/>
            <person name="Palti Y."/>
        </authorList>
    </citation>
    <scope>NUCLEOTIDE SEQUENCE [LARGE SCALE GENOMIC DNA]</scope>
</reference>
<evidence type="ECO:0000256" key="4">
    <source>
        <dbReference type="ARBA" id="ARBA00022737"/>
    </source>
</evidence>
<dbReference type="PANTHER" id="PTHR46545:SF1">
    <property type="entry name" value="LEUCINE-RICH REPEAT-CONTAINING PROTEIN 51"/>
    <property type="match status" value="1"/>
</dbReference>
<dbReference type="GeneTree" id="ENSGT00990000211456"/>
<sequence length="180" mass="19941">MTVLSYTSLSVSLSEALTEELNQGVRPLKQNAEKKFCSCSLLRVNNNNNNNNNNNIITDFNNVLVELKELRVLYCHDKSICNLSEVDKLGALPFLHGNTMENEGIIQTFSCNACGAVCVIAALPHLLDFCAVTGQDRIMAQVWHHPSNHSKTPGQLSWGRRNSTSTVDVTLTCLIIELDH</sequence>
<name>A0A8C7T946_ONCMY</name>
<protein>
    <submittedName>
        <fullName evidence="5">Uncharacterized protein</fullName>
    </submittedName>
</protein>
<reference evidence="5" key="3">
    <citation type="submission" date="2025-09" db="UniProtKB">
        <authorList>
            <consortium name="Ensembl"/>
        </authorList>
    </citation>
    <scope>IDENTIFICATION</scope>
</reference>
<reference evidence="5" key="2">
    <citation type="submission" date="2025-08" db="UniProtKB">
        <authorList>
            <consortium name="Ensembl"/>
        </authorList>
    </citation>
    <scope>IDENTIFICATION</scope>
</reference>
<evidence type="ECO:0000313" key="6">
    <source>
        <dbReference type="Proteomes" id="UP000694395"/>
    </source>
</evidence>